<keyword evidence="4" id="KW-1133">Transmembrane helix</keyword>
<dbReference type="PANTHER" id="PTHR46093">
    <property type="entry name" value="ACYL-COA-BINDING DOMAIN-CONTAINING PROTEIN 5"/>
    <property type="match status" value="1"/>
</dbReference>
<feature type="chain" id="PRO_5034097688" description="Protein kinase domain-containing protein" evidence="5">
    <location>
        <begin position="18"/>
        <end position="961"/>
    </location>
</feature>
<feature type="compositionally biased region" description="Basic and acidic residues" evidence="3">
    <location>
        <begin position="426"/>
        <end position="444"/>
    </location>
</feature>
<dbReference type="SUPFAM" id="SSF50965">
    <property type="entry name" value="Galactose oxidase, central domain"/>
    <property type="match status" value="1"/>
</dbReference>
<reference evidence="7 8" key="1">
    <citation type="submission" date="2020-12" db="EMBL/GenBank/DDBJ databases">
        <title>Metabolic potential, ecology and presence of endohyphal bacteria is reflected in genomic diversity of Mucoromycotina.</title>
        <authorList>
            <person name="Muszewska A."/>
            <person name="Okrasinska A."/>
            <person name="Steczkiewicz K."/>
            <person name="Drgas O."/>
            <person name="Orlowska M."/>
            <person name="Perlinska-Lenart U."/>
            <person name="Aleksandrzak-Piekarczyk T."/>
            <person name="Szatraj K."/>
            <person name="Zielenkiewicz U."/>
            <person name="Pilsyk S."/>
            <person name="Malc E."/>
            <person name="Mieczkowski P."/>
            <person name="Kruszewska J.S."/>
            <person name="Biernat P."/>
            <person name="Pawlowska J."/>
        </authorList>
    </citation>
    <scope>NUCLEOTIDE SEQUENCE [LARGE SCALE GENOMIC DNA]</scope>
    <source>
        <strain evidence="7 8">CBS 142.35</strain>
    </source>
</reference>
<dbReference type="SUPFAM" id="SSF117281">
    <property type="entry name" value="Kelch motif"/>
    <property type="match status" value="1"/>
</dbReference>
<dbReference type="Pfam" id="PF24681">
    <property type="entry name" value="Kelch_KLHDC2_KLHL20_DRC7"/>
    <property type="match status" value="1"/>
</dbReference>
<keyword evidence="1" id="KW-0880">Kelch repeat</keyword>
<keyword evidence="5" id="KW-0732">Signal</keyword>
<feature type="signal peptide" evidence="5">
    <location>
        <begin position="1"/>
        <end position="17"/>
    </location>
</feature>
<dbReference type="Gene3D" id="2.120.10.80">
    <property type="entry name" value="Kelch-type beta propeller"/>
    <property type="match status" value="2"/>
</dbReference>
<dbReference type="Proteomes" id="UP000646827">
    <property type="component" value="Unassembled WGS sequence"/>
</dbReference>
<feature type="domain" description="Protein kinase" evidence="6">
    <location>
        <begin position="626"/>
        <end position="959"/>
    </location>
</feature>
<dbReference type="PANTHER" id="PTHR46093:SF18">
    <property type="entry name" value="FIBRONECTIN TYPE-III DOMAIN-CONTAINING PROTEIN"/>
    <property type="match status" value="1"/>
</dbReference>
<dbReference type="InterPro" id="IPR015915">
    <property type="entry name" value="Kelch-typ_b-propeller"/>
</dbReference>
<dbReference type="GO" id="GO:0005524">
    <property type="term" value="F:ATP binding"/>
    <property type="evidence" value="ECO:0007669"/>
    <property type="project" value="InterPro"/>
</dbReference>
<feature type="compositionally biased region" description="Low complexity" evidence="3">
    <location>
        <begin position="448"/>
        <end position="465"/>
    </location>
</feature>
<organism evidence="7 8">
    <name type="scientific">Circinella minor</name>
    <dbReference type="NCBI Taxonomy" id="1195481"/>
    <lineage>
        <taxon>Eukaryota</taxon>
        <taxon>Fungi</taxon>
        <taxon>Fungi incertae sedis</taxon>
        <taxon>Mucoromycota</taxon>
        <taxon>Mucoromycotina</taxon>
        <taxon>Mucoromycetes</taxon>
        <taxon>Mucorales</taxon>
        <taxon>Lichtheimiaceae</taxon>
        <taxon>Circinella</taxon>
    </lineage>
</organism>
<dbReference type="InterPro" id="IPR011009">
    <property type="entry name" value="Kinase-like_dom_sf"/>
</dbReference>
<proteinExistence type="predicted"/>
<keyword evidence="4" id="KW-0472">Membrane</keyword>
<evidence type="ECO:0000313" key="7">
    <source>
        <dbReference type="EMBL" id="KAG2227205.1"/>
    </source>
</evidence>
<feature type="transmembrane region" description="Helical" evidence="4">
    <location>
        <begin position="392"/>
        <end position="418"/>
    </location>
</feature>
<comment type="caution">
    <text evidence="7">The sequence shown here is derived from an EMBL/GenBank/DDBJ whole genome shotgun (WGS) entry which is preliminary data.</text>
</comment>
<dbReference type="Pfam" id="PF00069">
    <property type="entry name" value="Pkinase"/>
    <property type="match status" value="1"/>
</dbReference>
<dbReference type="OrthoDB" id="45365at2759"/>
<name>A0A8H7SEN8_9FUNG</name>
<feature type="region of interest" description="Disordered" evidence="3">
    <location>
        <begin position="596"/>
        <end position="616"/>
    </location>
</feature>
<dbReference type="InterPro" id="IPR000719">
    <property type="entry name" value="Prot_kinase_dom"/>
</dbReference>
<feature type="compositionally biased region" description="Low complexity" evidence="3">
    <location>
        <begin position="486"/>
        <end position="500"/>
    </location>
</feature>
<evidence type="ECO:0000256" key="4">
    <source>
        <dbReference type="SAM" id="Phobius"/>
    </source>
</evidence>
<feature type="compositionally biased region" description="Low complexity" evidence="3">
    <location>
        <begin position="604"/>
        <end position="616"/>
    </location>
</feature>
<dbReference type="CDD" id="cd00180">
    <property type="entry name" value="PKc"/>
    <property type="match status" value="1"/>
</dbReference>
<keyword evidence="2" id="KW-0677">Repeat</keyword>
<evidence type="ECO:0000259" key="6">
    <source>
        <dbReference type="PROSITE" id="PS50011"/>
    </source>
</evidence>
<dbReference type="AlphaFoldDB" id="A0A8H7SEN8"/>
<evidence type="ECO:0000256" key="1">
    <source>
        <dbReference type="ARBA" id="ARBA00022441"/>
    </source>
</evidence>
<gene>
    <name evidence="7" type="ORF">INT45_008449</name>
</gene>
<feature type="region of interest" description="Disordered" evidence="3">
    <location>
        <begin position="426"/>
        <end position="506"/>
    </location>
</feature>
<protein>
    <recommendedName>
        <fullName evidence="6">Protein kinase domain-containing protein</fullName>
    </recommendedName>
</protein>
<dbReference type="SMART" id="SM00220">
    <property type="entry name" value="S_TKc"/>
    <property type="match status" value="1"/>
</dbReference>
<feature type="region of interest" description="Disordered" evidence="3">
    <location>
        <begin position="361"/>
        <end position="387"/>
    </location>
</feature>
<evidence type="ECO:0000256" key="3">
    <source>
        <dbReference type="SAM" id="MobiDB-lite"/>
    </source>
</evidence>
<dbReference type="GO" id="GO:0004672">
    <property type="term" value="F:protein kinase activity"/>
    <property type="evidence" value="ECO:0007669"/>
    <property type="project" value="InterPro"/>
</dbReference>
<feature type="compositionally biased region" description="Low complexity" evidence="3">
    <location>
        <begin position="371"/>
        <end position="387"/>
    </location>
</feature>
<evidence type="ECO:0000256" key="2">
    <source>
        <dbReference type="ARBA" id="ARBA00022737"/>
    </source>
</evidence>
<keyword evidence="8" id="KW-1185">Reference proteome</keyword>
<sequence>MLLLSITLLLITVVVTGQQEQLGDRQENVAWRAGHAAAYIDPYVIVYGGTEDINANSNSDTITGSTSLWVWDSTSGFWYHPSQLDDAASPQIHFSATPIPSPGQMLAVLSNTSTTGRLQKLDTNNWSWSFPSAASSVEPTDNAAGYALSLANNTLFMYGGITVDSKGMPIVNSVMNNLYTLDANAYIWNSASNGLGVLDHAMCYIPKANALISFGGTTTGSRANPIQDVLVFDLGQRVWSLRVPVQSVNNAVPGARRLHTANCLEDRMIIYGGGTDRPFDSDVWILDASQYPTLQWQKAPMKNLDQGPNVRMGHTSVLDQDKHKIYIFGGWSGSNAGDTNVYVLDYQNWAWNRVTAAGFTNGENGAEPVPSDNNNGNSGTTNNGDTNGNKTAIIVGSAVGGAAAIALGAAAIILFCCIRRRRRRHQYQEKEQQEEGGKKDEKTLRNISNGNSHVEYNNNNNNNSSNDEDDVESKTQHHNNKLPLRTVTTDSATDSNNSSNRGSYSTAAVAGVPSLMLSELGATTGGSSTESFSPRQQSFFVQTPNEIHTQKPNEFTRPLPQRSINSSMLASTGLSPTSPSDQYTFPTTFRSSVSSSVPLAQLASPPQQQSPTSTTPIDIYETVSPLEMLATLGRLDEEQNYYSQQNDNIQPLEEEVVVEEEKEISNQWQQLLPSKYTLLPRKPIVGHANSIYFAMMDDNTKPVVIKSFGRREAWERECRALDKLKSNHVVEVLQMLNNNITHLAVLEFLEESLQFIIKQQNYRDDSNQLKDSNVRKMIAKSIISCLAWTHSKDVAFCDLKPSNIMRSAQGDWKLIDFEASRSIGQERINLITPRYCPPEVARATTYGHEGAKGVVATASVDLWSLGCVIYELENQHHHEPLFPQTITDETVLHFVSHPSPLTPALNNGLRWNEQVELEIPDFEQHVPDPNSRNLIKSLLSRDPIKRGSANYWMKNHPYFST</sequence>
<evidence type="ECO:0000256" key="5">
    <source>
        <dbReference type="SAM" id="SignalP"/>
    </source>
</evidence>
<dbReference type="SUPFAM" id="SSF56112">
    <property type="entry name" value="Protein kinase-like (PK-like)"/>
    <property type="match status" value="1"/>
</dbReference>
<dbReference type="EMBL" id="JAEPRB010000009">
    <property type="protein sequence ID" value="KAG2227205.1"/>
    <property type="molecule type" value="Genomic_DNA"/>
</dbReference>
<dbReference type="InterPro" id="IPR011043">
    <property type="entry name" value="Gal_Oxase/kelch_b-propeller"/>
</dbReference>
<keyword evidence="4" id="KW-0812">Transmembrane</keyword>
<evidence type="ECO:0000313" key="8">
    <source>
        <dbReference type="Proteomes" id="UP000646827"/>
    </source>
</evidence>
<dbReference type="Gene3D" id="1.10.510.10">
    <property type="entry name" value="Transferase(Phosphotransferase) domain 1"/>
    <property type="match status" value="1"/>
</dbReference>
<accession>A0A8H7SEN8</accession>
<dbReference type="PROSITE" id="PS50011">
    <property type="entry name" value="PROTEIN_KINASE_DOM"/>
    <property type="match status" value="1"/>
</dbReference>